<comment type="similarity">
    <text evidence="8">Belongs to the eukaryotic ATPase B chain family.</text>
</comment>
<dbReference type="Proteomes" id="UP001203297">
    <property type="component" value="Unassembled WGS sequence"/>
</dbReference>
<dbReference type="AlphaFoldDB" id="A0AAD4M0K4"/>
<dbReference type="Gene3D" id="1.20.5.2210">
    <property type="match status" value="1"/>
</dbReference>
<accession>A0AAD4M0K4</accession>
<evidence type="ECO:0000256" key="3">
    <source>
        <dbReference type="ARBA" id="ARBA00022781"/>
    </source>
</evidence>
<dbReference type="GO" id="GO:0046933">
    <property type="term" value="F:proton-transporting ATP synthase activity, rotational mechanism"/>
    <property type="evidence" value="ECO:0007669"/>
    <property type="project" value="TreeGrafter"/>
</dbReference>
<dbReference type="InterPro" id="IPR013837">
    <property type="entry name" value="ATP_synth_F0_suB"/>
</dbReference>
<dbReference type="PANTHER" id="PTHR12733:SF3">
    <property type="entry name" value="ATP SYNTHASE F(0) COMPLEX SUBUNIT B1, MITOCHONDRIAL"/>
    <property type="match status" value="1"/>
</dbReference>
<reference evidence="9" key="1">
    <citation type="journal article" date="2022" name="New Phytol.">
        <title>Evolutionary transition to the ectomycorrhizal habit in the genomes of a hyperdiverse lineage of mushroom-forming fungi.</title>
        <authorList>
            <person name="Looney B."/>
            <person name="Miyauchi S."/>
            <person name="Morin E."/>
            <person name="Drula E."/>
            <person name="Courty P.E."/>
            <person name="Kohler A."/>
            <person name="Kuo A."/>
            <person name="LaButti K."/>
            <person name="Pangilinan J."/>
            <person name="Lipzen A."/>
            <person name="Riley R."/>
            <person name="Andreopoulos W."/>
            <person name="He G."/>
            <person name="Johnson J."/>
            <person name="Nolan M."/>
            <person name="Tritt A."/>
            <person name="Barry K.W."/>
            <person name="Grigoriev I.V."/>
            <person name="Nagy L.G."/>
            <person name="Hibbett D."/>
            <person name="Henrissat B."/>
            <person name="Matheny P.B."/>
            <person name="Labbe J."/>
            <person name="Martin F.M."/>
        </authorList>
    </citation>
    <scope>NUCLEOTIDE SEQUENCE</scope>
    <source>
        <strain evidence="9">BPL690</strain>
    </source>
</reference>
<keyword evidence="6 8" id="KW-0496">Mitochondrion</keyword>
<dbReference type="InterPro" id="IPR008688">
    <property type="entry name" value="ATP_synth_Bsub_B/MI25"/>
</dbReference>
<dbReference type="PANTHER" id="PTHR12733">
    <property type="entry name" value="MITOCHONDRIAL ATP SYNTHASE B CHAIN"/>
    <property type="match status" value="1"/>
</dbReference>
<evidence type="ECO:0000313" key="9">
    <source>
        <dbReference type="EMBL" id="KAI0297473.1"/>
    </source>
</evidence>
<dbReference type="SUPFAM" id="SSF161060">
    <property type="entry name" value="ATP synthase B chain-like"/>
    <property type="match status" value="1"/>
</dbReference>
<comment type="subunit">
    <text evidence="8">F-type ATPases have 2 components, CF(1) - the catalytic core - and CF(0) - the membrane proton channel. In yeast, the dimeric form of ATP synthase consists of 17 polypeptides: alpha, beta, gamma, delta, epsilon, 4 (B), 5 (OSCP), 6 (A), 8, 9 (C), d, E (Tim11), f, g, h, i/j and k.</text>
</comment>
<dbReference type="GO" id="GO:0005743">
    <property type="term" value="C:mitochondrial inner membrane"/>
    <property type="evidence" value="ECO:0007669"/>
    <property type="project" value="UniProtKB-SubCell"/>
</dbReference>
<dbReference type="EMBL" id="WTXG01000037">
    <property type="protein sequence ID" value="KAI0297473.1"/>
    <property type="molecule type" value="Genomic_DNA"/>
</dbReference>
<dbReference type="GO" id="GO:0045259">
    <property type="term" value="C:proton-transporting ATP synthase complex"/>
    <property type="evidence" value="ECO:0007669"/>
    <property type="project" value="UniProtKB-KW"/>
</dbReference>
<keyword evidence="4 8" id="KW-0999">Mitochondrion inner membrane</keyword>
<protein>
    <recommendedName>
        <fullName evidence="8">ATP synthase subunit 4</fullName>
    </recommendedName>
</protein>
<keyword evidence="1 8" id="KW-0813">Transport</keyword>
<keyword evidence="5 8" id="KW-0406">Ion transport</keyword>
<evidence type="ECO:0000256" key="1">
    <source>
        <dbReference type="ARBA" id="ARBA00022448"/>
    </source>
</evidence>
<evidence type="ECO:0000313" key="10">
    <source>
        <dbReference type="Proteomes" id="UP001203297"/>
    </source>
</evidence>
<evidence type="ECO:0000256" key="4">
    <source>
        <dbReference type="ARBA" id="ARBA00022792"/>
    </source>
</evidence>
<keyword evidence="10" id="KW-1185">Reference proteome</keyword>
<comment type="subcellular location">
    <subcellularLocation>
        <location evidence="8">Mitochondrion</location>
    </subcellularLocation>
    <subcellularLocation>
        <location evidence="8">Mitochondrion inner membrane</location>
    </subcellularLocation>
</comment>
<proteinExistence type="inferred from homology"/>
<gene>
    <name evidence="9" type="ORF">B0F90DRAFT_1739626</name>
</gene>
<organism evidence="9 10">
    <name type="scientific">Multifurca ochricompacta</name>
    <dbReference type="NCBI Taxonomy" id="376703"/>
    <lineage>
        <taxon>Eukaryota</taxon>
        <taxon>Fungi</taxon>
        <taxon>Dikarya</taxon>
        <taxon>Basidiomycota</taxon>
        <taxon>Agaricomycotina</taxon>
        <taxon>Agaricomycetes</taxon>
        <taxon>Russulales</taxon>
        <taxon>Russulaceae</taxon>
        <taxon>Multifurca</taxon>
    </lineage>
</organism>
<keyword evidence="7 8" id="KW-0472">Membrane</keyword>
<evidence type="ECO:0000256" key="6">
    <source>
        <dbReference type="ARBA" id="ARBA00023128"/>
    </source>
</evidence>
<name>A0AAD4M0K4_9AGAM</name>
<evidence type="ECO:0000256" key="2">
    <source>
        <dbReference type="ARBA" id="ARBA00022547"/>
    </source>
</evidence>
<evidence type="ECO:0000256" key="5">
    <source>
        <dbReference type="ARBA" id="ARBA00023065"/>
    </source>
</evidence>
<keyword evidence="2 8" id="KW-0138">CF(0)</keyword>
<comment type="caution">
    <text evidence="9">The sequence shown here is derived from an EMBL/GenBank/DDBJ whole genome shotgun (WGS) entry which is preliminary data.</text>
</comment>
<sequence>MASSSSSNPPPPAERAAEIIDKLPSHPSLITKTGTAILGSGLLATAISQELYVFNEETVIAVGYFILFAYIAKTIRLPYKEWAENHIARIKGVLDGAREEHTQAVKDRIDAVGQMKDVVSLTEGLFAISKETAQLEADAFVQRQRVALATEIKAVLDSWARFEQQEKENEQAQLVKTVVDNVLKGISEEKTQKDMLAWAVSEVEQLVKNKAI</sequence>
<comment type="function">
    <text evidence="8">Subunit b, of the mitochondrial membrane ATP synthase complex (F(1)F(0) ATP synthase or Complex V) that produces ATP from ADP in the presence of a proton gradient across the membrane which is generated by electron transport complexes of the respiratory chain. ATP synthase complex consist of a soluble F(1) head domain - the catalytic core - and a membrane F(1) domain - the membrane proton channel. These two domains are linked by a central stalk rotating inside the F(1) region and a stationary peripheral stalk. During catalysis, ATP synthesis in the catalytic domain of F(1) is coupled via a rotary mechanism of the central stalk subunits to proton translocation. In vivo, can only synthesize ATP although its ATP hydrolase activity can be activated artificially in vitro. Part of the complex F(0) domain. Part of the complex F(0) domain and the peripheric stalk, which acts as a stator to hold the catalytic alpha(3)beta(3) subcomplex and subunit a/ATP6 static relative to the rotary elements.</text>
</comment>
<evidence type="ECO:0000256" key="7">
    <source>
        <dbReference type="ARBA" id="ARBA00023136"/>
    </source>
</evidence>
<evidence type="ECO:0000256" key="8">
    <source>
        <dbReference type="RuleBase" id="RU368017"/>
    </source>
</evidence>
<dbReference type="Pfam" id="PF05405">
    <property type="entry name" value="Mt_ATP-synt_B"/>
    <property type="match status" value="1"/>
</dbReference>
<keyword evidence="3 8" id="KW-0375">Hydrogen ion transport</keyword>